<dbReference type="NCBIfam" id="TIGR00166">
    <property type="entry name" value="S6"/>
    <property type="match status" value="1"/>
</dbReference>
<proteinExistence type="inferred from homology"/>
<dbReference type="GO" id="GO:0070181">
    <property type="term" value="F:small ribosomal subunit rRNA binding"/>
    <property type="evidence" value="ECO:0007669"/>
    <property type="project" value="TreeGrafter"/>
</dbReference>
<dbReference type="Pfam" id="PF01250">
    <property type="entry name" value="Ribosomal_S6"/>
    <property type="match status" value="1"/>
</dbReference>
<dbReference type="PANTHER" id="PTHR21011:SF1">
    <property type="entry name" value="SMALL RIBOSOMAL SUBUNIT PROTEIN BS6M"/>
    <property type="match status" value="1"/>
</dbReference>
<dbReference type="GO" id="GO:1990904">
    <property type="term" value="C:ribonucleoprotein complex"/>
    <property type="evidence" value="ECO:0007669"/>
    <property type="project" value="UniProtKB-KW"/>
</dbReference>
<dbReference type="EMBL" id="CP035282">
    <property type="protein sequence ID" value="QAT60092.1"/>
    <property type="molecule type" value="Genomic_DNA"/>
</dbReference>
<dbReference type="SUPFAM" id="SSF54995">
    <property type="entry name" value="Ribosomal protein S6"/>
    <property type="match status" value="1"/>
</dbReference>
<comment type="similarity">
    <text evidence="1 4">Belongs to the bacterial ribosomal protein bS6 family.</text>
</comment>
<evidence type="ECO:0000256" key="4">
    <source>
        <dbReference type="HAMAP-Rule" id="MF_00360"/>
    </source>
</evidence>
<organism evidence="5 6">
    <name type="scientific">Acidilutibacter cellobiosedens</name>
    <dbReference type="NCBI Taxonomy" id="2507161"/>
    <lineage>
        <taxon>Bacteria</taxon>
        <taxon>Bacillati</taxon>
        <taxon>Bacillota</taxon>
        <taxon>Tissierellia</taxon>
        <taxon>Tissierellales</taxon>
        <taxon>Acidilutibacteraceae</taxon>
        <taxon>Acidilutibacter</taxon>
    </lineage>
</organism>
<sequence length="94" mass="11244">MRKYEAVLIFVPDMEEEKRNQLLERFKGIIEGEGSILKVDEWGIRKLAYEINDYIEGYYIIINFESTPEVVKEMDRIAKISDDIMRHMIIKEDE</sequence>
<comment type="function">
    <text evidence="2 4">Binds together with bS18 to 16S ribosomal RNA.</text>
</comment>
<dbReference type="HAMAP" id="MF_00360">
    <property type="entry name" value="Ribosomal_bS6"/>
    <property type="match status" value="1"/>
</dbReference>
<dbReference type="RefSeq" id="WP_071140561.1">
    <property type="nucleotide sequence ID" value="NZ_CP035282.1"/>
</dbReference>
<dbReference type="AlphaFoldDB" id="A0A410Q816"/>
<keyword evidence="4" id="KW-0694">RNA-binding</keyword>
<dbReference type="GO" id="GO:0006412">
    <property type="term" value="P:translation"/>
    <property type="evidence" value="ECO:0007669"/>
    <property type="project" value="UniProtKB-UniRule"/>
</dbReference>
<dbReference type="Gene3D" id="3.30.70.60">
    <property type="match status" value="1"/>
</dbReference>
<keyword evidence="4 5" id="KW-0689">Ribosomal protein</keyword>
<dbReference type="KEGG" id="spoa:EQM13_00150"/>
<protein>
    <recommendedName>
        <fullName evidence="3 4">Small ribosomal subunit protein bS6</fullName>
    </recommendedName>
</protein>
<keyword evidence="4" id="KW-0687">Ribonucleoprotein</keyword>
<dbReference type="InterPro" id="IPR035980">
    <property type="entry name" value="Ribosomal_bS6_sf"/>
</dbReference>
<dbReference type="GO" id="GO:0003735">
    <property type="term" value="F:structural constituent of ribosome"/>
    <property type="evidence" value="ECO:0007669"/>
    <property type="project" value="InterPro"/>
</dbReference>
<dbReference type="PANTHER" id="PTHR21011">
    <property type="entry name" value="MITOCHONDRIAL 28S RIBOSOMAL PROTEIN S6"/>
    <property type="match status" value="1"/>
</dbReference>
<dbReference type="OrthoDB" id="9812702at2"/>
<evidence type="ECO:0000256" key="2">
    <source>
        <dbReference type="ARBA" id="ARBA00035104"/>
    </source>
</evidence>
<dbReference type="Proteomes" id="UP000287969">
    <property type="component" value="Chromosome"/>
</dbReference>
<evidence type="ECO:0000313" key="6">
    <source>
        <dbReference type="Proteomes" id="UP000287969"/>
    </source>
</evidence>
<keyword evidence="4" id="KW-0699">rRNA-binding</keyword>
<reference evidence="6" key="1">
    <citation type="submission" date="2019-01" db="EMBL/GenBank/DDBJ databases">
        <title>Draft genomes of a novel of Sporanaerobacter strains.</title>
        <authorList>
            <person name="Ma S."/>
        </authorList>
    </citation>
    <scope>NUCLEOTIDE SEQUENCE [LARGE SCALE GENOMIC DNA]</scope>
    <source>
        <strain evidence="6">NJN-17</strain>
    </source>
</reference>
<evidence type="ECO:0000313" key="5">
    <source>
        <dbReference type="EMBL" id="QAT60092.1"/>
    </source>
</evidence>
<dbReference type="GO" id="GO:0005737">
    <property type="term" value="C:cytoplasm"/>
    <property type="evidence" value="ECO:0007669"/>
    <property type="project" value="UniProtKB-ARBA"/>
</dbReference>
<dbReference type="InterPro" id="IPR014717">
    <property type="entry name" value="Transl_elong_EF1B/ribsomal_bS6"/>
</dbReference>
<dbReference type="InterPro" id="IPR020814">
    <property type="entry name" value="Ribosomal_S6_plastid/chlpt"/>
</dbReference>
<gene>
    <name evidence="4" type="primary">rpsF</name>
    <name evidence="5" type="ORF">EQM13_00150</name>
</gene>
<evidence type="ECO:0000256" key="3">
    <source>
        <dbReference type="ARBA" id="ARBA00035294"/>
    </source>
</evidence>
<dbReference type="GO" id="GO:0005840">
    <property type="term" value="C:ribosome"/>
    <property type="evidence" value="ECO:0007669"/>
    <property type="project" value="UniProtKB-KW"/>
</dbReference>
<accession>A0A410Q816</accession>
<evidence type="ECO:0000256" key="1">
    <source>
        <dbReference type="ARBA" id="ARBA00009512"/>
    </source>
</evidence>
<name>A0A410Q816_9FIRM</name>
<dbReference type="InterPro" id="IPR000529">
    <property type="entry name" value="Ribosomal_bS6"/>
</dbReference>
<dbReference type="CDD" id="cd00473">
    <property type="entry name" value="bS6"/>
    <property type="match status" value="1"/>
</dbReference>
<keyword evidence="6" id="KW-1185">Reference proteome</keyword>